<dbReference type="InterPro" id="IPR020845">
    <property type="entry name" value="AMP-binding_CS"/>
</dbReference>
<gene>
    <name evidence="11" type="ORF">F511_04324</name>
</gene>
<dbReference type="GO" id="GO:0019427">
    <property type="term" value="P:acetyl-CoA biosynthetic process from acetate"/>
    <property type="evidence" value="ECO:0007669"/>
    <property type="project" value="InterPro"/>
</dbReference>
<keyword evidence="4" id="KW-0436">Ligase</keyword>
<evidence type="ECO:0000256" key="3">
    <source>
        <dbReference type="ARBA" id="ARBA00013275"/>
    </source>
</evidence>
<dbReference type="EC" id="6.2.1.1" evidence="3"/>
<dbReference type="GO" id="GO:0016208">
    <property type="term" value="F:AMP binding"/>
    <property type="evidence" value="ECO:0007669"/>
    <property type="project" value="InterPro"/>
</dbReference>
<evidence type="ECO:0000259" key="8">
    <source>
        <dbReference type="Pfam" id="PF00501"/>
    </source>
</evidence>
<keyword evidence="7" id="KW-0587">Phenylpropanoid metabolism</keyword>
<dbReference type="CDD" id="cd05966">
    <property type="entry name" value="ACS"/>
    <property type="match status" value="1"/>
</dbReference>
<dbReference type="Gene3D" id="3.30.300.30">
    <property type="match status" value="1"/>
</dbReference>
<dbReference type="UniPathway" id="UPA00372">
    <property type="reaction ID" value="UER00547"/>
</dbReference>
<dbReference type="HAMAP" id="MF_01123">
    <property type="entry name" value="Ac_CoA_synth"/>
    <property type="match status" value="1"/>
</dbReference>
<dbReference type="InterPro" id="IPR025110">
    <property type="entry name" value="AMP-bd_C"/>
</dbReference>
<dbReference type="EMBL" id="KV020185">
    <property type="protein sequence ID" value="KZV14799.1"/>
    <property type="molecule type" value="Genomic_DNA"/>
</dbReference>
<dbReference type="InterPro" id="IPR032387">
    <property type="entry name" value="ACAS_N"/>
</dbReference>
<feature type="domain" description="AMP-dependent synthetase/ligase" evidence="8">
    <location>
        <begin position="81"/>
        <end position="464"/>
    </location>
</feature>
<protein>
    <recommendedName>
        <fullName evidence="3">acetate--CoA ligase</fullName>
        <ecNumber evidence="3">6.2.1.1</ecNumber>
    </recommendedName>
</protein>
<dbReference type="FunFam" id="3.30.300.30:FF:000004">
    <property type="entry name" value="Acetyl-coenzyme A synthetase"/>
    <property type="match status" value="1"/>
</dbReference>
<dbReference type="FunFam" id="3.40.50.12780:FF:000001">
    <property type="entry name" value="Acetyl-coenzyme A synthetase"/>
    <property type="match status" value="1"/>
</dbReference>
<dbReference type="GO" id="GO:0009698">
    <property type="term" value="P:phenylpropanoid metabolic process"/>
    <property type="evidence" value="ECO:0007669"/>
    <property type="project" value="UniProtKB-KW"/>
</dbReference>
<sequence>MSAIHPVDPAFAAKARIRKDDYERLYAESVKDPEGFWARVGERLDWVKKPTKIKDVSYDPKNLHIRWYEDGTLNVAANCLDRHLKERGDKVAIIFEGDDPEESRKLTYRELHAEVCKFANTLKHLGVAKGDRVAIYLPMIPEAAVAMLACARIGAIHSVVFGGFSPDSLAGRIADSQCKLVVTADEGVRGGRKIPLKANVDEALKRPGTNSVETVVVVRRTGSAVPMQSPRDRYWHNLMDGQSADCPAEPMEAEHPLFILYTSGSTGKPKGVLHTSAGYLVFTSYTHECVFDLREDDIYWCTADVGWVTGHSYVVYGPLANGATTVMFDGVPNYPDFSRFWQVVDKHKVSLFYTAPTAIRALMREGEAPVKKCSRASLRVLGSVGEPINPEAWEWYWRVVGDSRLPIVDTWWQTETGGILITPLPGAIDTKPGSATKPFFGIKPAIVDANGEVQEGACEGNLLLTDSWPGQMRTVYGDHQRFIETYFSAYPGNYFTGDGARRDEDGYYWITGRVDDVINVSGHRIGTAEVESALVAHPKVAEAAVVGCPHDIKGQGIYAYVTLVAGESGTDELKKELVAWVRKEIGPIATPDYLQWAPSLPKTRSGKIMRRILRKIGENQPDQLGDISTLADPSVVKSLVEERLIK</sequence>
<proteinExistence type="inferred from homology"/>
<dbReference type="Proteomes" id="UP000250235">
    <property type="component" value="Unassembled WGS sequence"/>
</dbReference>
<dbReference type="PANTHER" id="PTHR24095">
    <property type="entry name" value="ACETYL-COENZYME A SYNTHETASE"/>
    <property type="match status" value="1"/>
</dbReference>
<dbReference type="NCBIfam" id="NF001208">
    <property type="entry name" value="PRK00174.1"/>
    <property type="match status" value="1"/>
</dbReference>
<accession>A0A2Z7A054</accession>
<evidence type="ECO:0000256" key="4">
    <source>
        <dbReference type="ARBA" id="ARBA00022598"/>
    </source>
</evidence>
<comment type="similarity">
    <text evidence="2">Belongs to the ATP-dependent AMP-binding enzyme family.</text>
</comment>
<dbReference type="InterPro" id="IPR045851">
    <property type="entry name" value="AMP-bd_C_sf"/>
</dbReference>
<dbReference type="Gene3D" id="3.40.50.12780">
    <property type="entry name" value="N-terminal domain of ligase-like"/>
    <property type="match status" value="1"/>
</dbReference>
<evidence type="ECO:0000256" key="1">
    <source>
        <dbReference type="ARBA" id="ARBA00004930"/>
    </source>
</evidence>
<evidence type="ECO:0000256" key="7">
    <source>
        <dbReference type="ARBA" id="ARBA00023051"/>
    </source>
</evidence>
<dbReference type="InterPro" id="IPR000873">
    <property type="entry name" value="AMP-dep_synth/lig_dom"/>
</dbReference>
<evidence type="ECO:0000259" key="9">
    <source>
        <dbReference type="Pfam" id="PF13193"/>
    </source>
</evidence>
<dbReference type="GO" id="GO:0003987">
    <property type="term" value="F:acetate-CoA ligase activity"/>
    <property type="evidence" value="ECO:0007669"/>
    <property type="project" value="UniProtKB-EC"/>
</dbReference>
<dbReference type="NCBIfam" id="TIGR02188">
    <property type="entry name" value="Ac_CoA_lig_AcsA"/>
    <property type="match status" value="1"/>
</dbReference>
<keyword evidence="5" id="KW-0547">Nucleotide-binding</keyword>
<dbReference type="GO" id="GO:0005524">
    <property type="term" value="F:ATP binding"/>
    <property type="evidence" value="ECO:0007669"/>
    <property type="project" value="UniProtKB-KW"/>
</dbReference>
<dbReference type="GO" id="GO:0005829">
    <property type="term" value="C:cytosol"/>
    <property type="evidence" value="ECO:0007669"/>
    <property type="project" value="TreeGrafter"/>
</dbReference>
<keyword evidence="6" id="KW-0067">ATP-binding</keyword>
<dbReference type="Pfam" id="PF16177">
    <property type="entry name" value="ACAS_N"/>
    <property type="match status" value="1"/>
</dbReference>
<dbReference type="PROSITE" id="PS00455">
    <property type="entry name" value="AMP_BINDING"/>
    <property type="match status" value="1"/>
</dbReference>
<evidence type="ECO:0000256" key="6">
    <source>
        <dbReference type="ARBA" id="ARBA00022840"/>
    </source>
</evidence>
<organism evidence="11 12">
    <name type="scientific">Dorcoceras hygrometricum</name>
    <dbReference type="NCBI Taxonomy" id="472368"/>
    <lineage>
        <taxon>Eukaryota</taxon>
        <taxon>Viridiplantae</taxon>
        <taxon>Streptophyta</taxon>
        <taxon>Embryophyta</taxon>
        <taxon>Tracheophyta</taxon>
        <taxon>Spermatophyta</taxon>
        <taxon>Magnoliopsida</taxon>
        <taxon>eudicotyledons</taxon>
        <taxon>Gunneridae</taxon>
        <taxon>Pentapetalae</taxon>
        <taxon>asterids</taxon>
        <taxon>lamiids</taxon>
        <taxon>Lamiales</taxon>
        <taxon>Gesneriaceae</taxon>
        <taxon>Didymocarpoideae</taxon>
        <taxon>Trichosporeae</taxon>
        <taxon>Loxocarpinae</taxon>
        <taxon>Dorcoceras</taxon>
    </lineage>
</organism>
<keyword evidence="12" id="KW-1185">Reference proteome</keyword>
<dbReference type="InterPro" id="IPR042099">
    <property type="entry name" value="ANL_N_sf"/>
</dbReference>
<dbReference type="Pfam" id="PF00501">
    <property type="entry name" value="AMP-binding"/>
    <property type="match status" value="1"/>
</dbReference>
<dbReference type="PANTHER" id="PTHR24095:SF14">
    <property type="entry name" value="ACETYL-COENZYME A SYNTHETASE 1"/>
    <property type="match status" value="1"/>
</dbReference>
<comment type="pathway">
    <text evidence="1">Phytoalexin biosynthesis; 3,4',5-trihydroxystilbene biosynthesis; 3,4',5-trihydroxystilbene from trans-4-coumarate: step 1/2.</text>
</comment>
<evidence type="ECO:0000259" key="10">
    <source>
        <dbReference type="Pfam" id="PF16177"/>
    </source>
</evidence>
<evidence type="ECO:0000256" key="5">
    <source>
        <dbReference type="ARBA" id="ARBA00022741"/>
    </source>
</evidence>
<dbReference type="AlphaFoldDB" id="A0A2Z7A054"/>
<evidence type="ECO:0000313" key="12">
    <source>
        <dbReference type="Proteomes" id="UP000250235"/>
    </source>
</evidence>
<reference evidence="11 12" key="1">
    <citation type="journal article" date="2015" name="Proc. Natl. Acad. Sci. U.S.A.">
        <title>The resurrection genome of Boea hygrometrica: A blueprint for survival of dehydration.</title>
        <authorList>
            <person name="Xiao L."/>
            <person name="Yang G."/>
            <person name="Zhang L."/>
            <person name="Yang X."/>
            <person name="Zhao S."/>
            <person name="Ji Z."/>
            <person name="Zhou Q."/>
            <person name="Hu M."/>
            <person name="Wang Y."/>
            <person name="Chen M."/>
            <person name="Xu Y."/>
            <person name="Jin H."/>
            <person name="Xiao X."/>
            <person name="Hu G."/>
            <person name="Bao F."/>
            <person name="Hu Y."/>
            <person name="Wan P."/>
            <person name="Li L."/>
            <person name="Deng X."/>
            <person name="Kuang T."/>
            <person name="Xiang C."/>
            <person name="Zhu J.K."/>
            <person name="Oliver M.J."/>
            <person name="He Y."/>
        </authorList>
    </citation>
    <scope>NUCLEOTIDE SEQUENCE [LARGE SCALE GENOMIC DNA]</scope>
    <source>
        <strain evidence="12">cv. XS01</strain>
    </source>
</reference>
<dbReference type="Pfam" id="PF13193">
    <property type="entry name" value="AMP-binding_C"/>
    <property type="match status" value="1"/>
</dbReference>
<name>A0A2Z7A054_9LAMI</name>
<dbReference type="OrthoDB" id="1706066at2759"/>
<dbReference type="SUPFAM" id="SSF56801">
    <property type="entry name" value="Acetyl-CoA synthetase-like"/>
    <property type="match status" value="1"/>
</dbReference>
<dbReference type="InterPro" id="IPR011904">
    <property type="entry name" value="Ac_CoA_lig"/>
</dbReference>
<evidence type="ECO:0000256" key="2">
    <source>
        <dbReference type="ARBA" id="ARBA00006432"/>
    </source>
</evidence>
<feature type="domain" description="Acetyl-coenzyme A synthetase N-terminal" evidence="10">
    <location>
        <begin position="22"/>
        <end position="79"/>
    </location>
</feature>
<evidence type="ECO:0000313" key="11">
    <source>
        <dbReference type="EMBL" id="KZV14799.1"/>
    </source>
</evidence>
<feature type="domain" description="AMP-binding enzyme C-terminal" evidence="9">
    <location>
        <begin position="529"/>
        <end position="607"/>
    </location>
</feature>